<proteinExistence type="predicted"/>
<feature type="region of interest" description="Disordered" evidence="1">
    <location>
        <begin position="218"/>
        <end position="246"/>
    </location>
</feature>
<evidence type="ECO:0000256" key="1">
    <source>
        <dbReference type="SAM" id="MobiDB-lite"/>
    </source>
</evidence>
<reference evidence="3" key="1">
    <citation type="journal article" date="2019" name="Int. J. Syst. Evol. Microbiol.">
        <title>The Global Catalogue of Microorganisms (GCM) 10K type strain sequencing project: providing services to taxonomists for standard genome sequencing and annotation.</title>
        <authorList>
            <consortium name="The Broad Institute Genomics Platform"/>
            <consortium name="The Broad Institute Genome Sequencing Center for Infectious Disease"/>
            <person name="Wu L."/>
            <person name="Ma J."/>
        </authorList>
    </citation>
    <scope>NUCLEOTIDE SEQUENCE [LARGE SCALE GENOMIC DNA]</scope>
    <source>
        <strain evidence="3">CGMCC 4.1648</strain>
    </source>
</reference>
<feature type="compositionally biased region" description="Pro residues" evidence="1">
    <location>
        <begin position="221"/>
        <end position="240"/>
    </location>
</feature>
<feature type="region of interest" description="Disordered" evidence="1">
    <location>
        <begin position="46"/>
        <end position="80"/>
    </location>
</feature>
<evidence type="ECO:0000313" key="3">
    <source>
        <dbReference type="Proteomes" id="UP001595829"/>
    </source>
</evidence>
<evidence type="ECO:0000313" key="2">
    <source>
        <dbReference type="EMBL" id="MFC5024672.1"/>
    </source>
</evidence>
<accession>A0ABV9XI36</accession>
<gene>
    <name evidence="2" type="ORF">ACFPM3_21330</name>
</gene>
<name>A0ABV9XI36_9ACTN</name>
<keyword evidence="3" id="KW-1185">Reference proteome</keyword>
<protein>
    <submittedName>
        <fullName evidence="2">Transcriptional regulator</fullName>
    </submittedName>
</protein>
<dbReference type="RefSeq" id="WP_345691336.1">
    <property type="nucleotide sequence ID" value="NZ_BAABIT010000001.1"/>
</dbReference>
<sequence>MAAVISPMLRRLALERATGALLREHGTLYLADGQVVHAESRVAPGPEVLLGPNALPGRTADGRAADGRTGDGSVGRGRPRRVGAGEWEICRLGAFYDAAFFALAPGSGPARFRYGEQAAGTAVPGAPPALRPVPAADVERETLRRRTLLDRVWPHPAVDTAPVVPRPVAPGRTVTARGRALLARADGVRTPAQLAVELRRPAFHTVLEVRRLAAAGLVETPPSPAPVPAPVPAERPPPFSPALTADAPDLALLRRVRDALEALP</sequence>
<dbReference type="Proteomes" id="UP001595829">
    <property type="component" value="Unassembled WGS sequence"/>
</dbReference>
<feature type="compositionally biased region" description="Basic and acidic residues" evidence="1">
    <location>
        <begin position="60"/>
        <end position="69"/>
    </location>
</feature>
<comment type="caution">
    <text evidence="2">The sequence shown here is derived from an EMBL/GenBank/DDBJ whole genome shotgun (WGS) entry which is preliminary data.</text>
</comment>
<organism evidence="2 3">
    <name type="scientific">Streptomyces coeruleoprunus</name>
    <dbReference type="NCBI Taxonomy" id="285563"/>
    <lineage>
        <taxon>Bacteria</taxon>
        <taxon>Bacillati</taxon>
        <taxon>Actinomycetota</taxon>
        <taxon>Actinomycetes</taxon>
        <taxon>Kitasatosporales</taxon>
        <taxon>Streptomycetaceae</taxon>
        <taxon>Streptomyces</taxon>
    </lineage>
</organism>
<dbReference type="EMBL" id="JBHSJD010000017">
    <property type="protein sequence ID" value="MFC5024672.1"/>
    <property type="molecule type" value="Genomic_DNA"/>
</dbReference>